<proteinExistence type="predicted"/>
<protein>
    <submittedName>
        <fullName evidence="1">Uncharacterized protein</fullName>
    </submittedName>
</protein>
<organism evidence="1 2">
    <name type="scientific">Serratia proteamaculans</name>
    <dbReference type="NCBI Taxonomy" id="28151"/>
    <lineage>
        <taxon>Bacteria</taxon>
        <taxon>Pseudomonadati</taxon>
        <taxon>Pseudomonadota</taxon>
        <taxon>Gammaproteobacteria</taxon>
        <taxon>Enterobacterales</taxon>
        <taxon>Yersiniaceae</taxon>
        <taxon>Serratia</taxon>
    </lineage>
</organism>
<accession>A0A5Q2VEH6</accession>
<name>A0A5Q2VEH6_SERPR</name>
<evidence type="ECO:0000313" key="1">
    <source>
        <dbReference type="EMBL" id="QGH61971.1"/>
    </source>
</evidence>
<evidence type="ECO:0000313" key="2">
    <source>
        <dbReference type="Proteomes" id="UP000381260"/>
    </source>
</evidence>
<dbReference type="AlphaFoldDB" id="A0A5Q2VEH6"/>
<dbReference type="RefSeq" id="WP_153859004.1">
    <property type="nucleotide sequence ID" value="NZ_CP045913.1"/>
</dbReference>
<dbReference type="EMBL" id="CP045913">
    <property type="protein sequence ID" value="QGH61971.1"/>
    <property type="molecule type" value="Genomic_DNA"/>
</dbReference>
<dbReference type="Proteomes" id="UP000381260">
    <property type="component" value="Chromosome"/>
</dbReference>
<reference evidence="1 2" key="1">
    <citation type="submission" date="2019-11" db="EMBL/GenBank/DDBJ databases">
        <title>The Phosphoenolpyruvate Phosphotransferase System Regulates Serratia proteamaculans 336X Biofilm Formation and Wheat Roots colonization.</title>
        <authorList>
            <person name="Liu F."/>
        </authorList>
    </citation>
    <scope>NUCLEOTIDE SEQUENCE [LARGE SCALE GENOMIC DNA]</scope>
    <source>
        <strain evidence="1 2">336X</strain>
    </source>
</reference>
<gene>
    <name evidence="1" type="ORF">GHV41_14535</name>
</gene>
<sequence>MADIVKYQNNVVKGAELIPPPHPMDGSCKSTLLIYCDREPELSKTLQALDEWEEIVFDVNGETVRCLNRPGFRRHFFAS</sequence>